<evidence type="ECO:0000256" key="3">
    <source>
        <dbReference type="ARBA" id="ARBA00022801"/>
    </source>
</evidence>
<dbReference type="InterPro" id="IPR000064">
    <property type="entry name" value="NLP_P60_dom"/>
</dbReference>
<evidence type="ECO:0000256" key="6">
    <source>
        <dbReference type="SAM" id="Phobius"/>
    </source>
</evidence>
<keyword evidence="6" id="KW-0472">Membrane</keyword>
<dbReference type="PANTHER" id="PTHR47053:SF1">
    <property type="entry name" value="MUREIN DD-ENDOPEPTIDASE MEPH-RELATED"/>
    <property type="match status" value="1"/>
</dbReference>
<keyword evidence="6" id="KW-0812">Transmembrane</keyword>
<comment type="similarity">
    <text evidence="1">Belongs to the peptidase C40 family.</text>
</comment>
<evidence type="ECO:0000259" key="7">
    <source>
        <dbReference type="PROSITE" id="PS51781"/>
    </source>
</evidence>
<evidence type="ECO:0000256" key="2">
    <source>
        <dbReference type="ARBA" id="ARBA00022670"/>
    </source>
</evidence>
<keyword evidence="2" id="KW-0645">Protease</keyword>
<proteinExistence type="inferred from homology"/>
<accession>A0A9D1W582</accession>
<protein>
    <submittedName>
        <fullName evidence="9">SH3 domain-containing protein</fullName>
    </submittedName>
</protein>
<dbReference type="Gene3D" id="3.90.1720.10">
    <property type="entry name" value="endopeptidase domain like (from Nostoc punctiforme)"/>
    <property type="match status" value="1"/>
</dbReference>
<dbReference type="InterPro" id="IPR051202">
    <property type="entry name" value="Peptidase_C40"/>
</dbReference>
<evidence type="ECO:0000256" key="4">
    <source>
        <dbReference type="ARBA" id="ARBA00022807"/>
    </source>
</evidence>
<dbReference type="Pfam" id="PF00877">
    <property type="entry name" value="NLPC_P60"/>
    <property type="match status" value="1"/>
</dbReference>
<dbReference type="EMBL" id="DXEU01000110">
    <property type="protein sequence ID" value="HIX52438.1"/>
    <property type="molecule type" value="Genomic_DNA"/>
</dbReference>
<dbReference type="InterPro" id="IPR038765">
    <property type="entry name" value="Papain-like_cys_pep_sf"/>
</dbReference>
<feature type="region of interest" description="Disordered" evidence="5">
    <location>
        <begin position="58"/>
        <end position="86"/>
    </location>
</feature>
<evidence type="ECO:0000256" key="5">
    <source>
        <dbReference type="SAM" id="MobiDB-lite"/>
    </source>
</evidence>
<evidence type="ECO:0000313" key="9">
    <source>
        <dbReference type="EMBL" id="HIX52438.1"/>
    </source>
</evidence>
<feature type="domain" description="SH3b" evidence="7">
    <location>
        <begin position="332"/>
        <end position="398"/>
    </location>
</feature>
<organism evidence="9 10">
    <name type="scientific">Candidatus Lachnoclostridium stercoripullorum</name>
    <dbReference type="NCBI Taxonomy" id="2838635"/>
    <lineage>
        <taxon>Bacteria</taxon>
        <taxon>Bacillati</taxon>
        <taxon>Bacillota</taxon>
        <taxon>Clostridia</taxon>
        <taxon>Lachnospirales</taxon>
        <taxon>Lachnospiraceae</taxon>
    </lineage>
</organism>
<keyword evidence="3" id="KW-0378">Hydrolase</keyword>
<reference evidence="9" key="2">
    <citation type="submission" date="2021-04" db="EMBL/GenBank/DDBJ databases">
        <authorList>
            <person name="Gilroy R."/>
        </authorList>
    </citation>
    <scope>NUCLEOTIDE SEQUENCE</scope>
    <source>
        <strain evidence="9">ChiGjej4B4-12881</strain>
    </source>
</reference>
<dbReference type="GO" id="GO:0008234">
    <property type="term" value="F:cysteine-type peptidase activity"/>
    <property type="evidence" value="ECO:0007669"/>
    <property type="project" value="UniProtKB-KW"/>
</dbReference>
<dbReference type="Proteomes" id="UP000886780">
    <property type="component" value="Unassembled WGS sequence"/>
</dbReference>
<dbReference type="Gene3D" id="2.30.30.40">
    <property type="entry name" value="SH3 Domains"/>
    <property type="match status" value="3"/>
</dbReference>
<evidence type="ECO:0000313" key="10">
    <source>
        <dbReference type="Proteomes" id="UP000886780"/>
    </source>
</evidence>
<evidence type="ECO:0000259" key="8">
    <source>
        <dbReference type="PROSITE" id="PS51935"/>
    </source>
</evidence>
<dbReference type="Pfam" id="PF08239">
    <property type="entry name" value="SH3_3"/>
    <property type="match status" value="3"/>
</dbReference>
<dbReference type="PANTHER" id="PTHR47053">
    <property type="entry name" value="MUREIN DD-ENDOPEPTIDASE MEPH-RELATED"/>
    <property type="match status" value="1"/>
</dbReference>
<dbReference type="AlphaFoldDB" id="A0A9D1W582"/>
<dbReference type="PROSITE" id="PS51781">
    <property type="entry name" value="SH3B"/>
    <property type="match status" value="2"/>
</dbReference>
<keyword evidence="4" id="KW-0788">Thiol protease</keyword>
<evidence type="ECO:0000256" key="1">
    <source>
        <dbReference type="ARBA" id="ARBA00007074"/>
    </source>
</evidence>
<feature type="domain" description="SH3b" evidence="7">
    <location>
        <begin position="94"/>
        <end position="159"/>
    </location>
</feature>
<reference evidence="9" key="1">
    <citation type="journal article" date="2021" name="PeerJ">
        <title>Extensive microbial diversity within the chicken gut microbiome revealed by metagenomics and culture.</title>
        <authorList>
            <person name="Gilroy R."/>
            <person name="Ravi A."/>
            <person name="Getino M."/>
            <person name="Pursley I."/>
            <person name="Horton D.L."/>
            <person name="Alikhan N.F."/>
            <person name="Baker D."/>
            <person name="Gharbi K."/>
            <person name="Hall N."/>
            <person name="Watson M."/>
            <person name="Adriaenssens E.M."/>
            <person name="Foster-Nyarko E."/>
            <person name="Jarju S."/>
            <person name="Secka A."/>
            <person name="Antonio M."/>
            <person name="Oren A."/>
            <person name="Chaudhuri R.R."/>
            <person name="La Ragione R."/>
            <person name="Hildebrand F."/>
            <person name="Pallen M.J."/>
        </authorList>
    </citation>
    <scope>NUCLEOTIDE SEQUENCE</scope>
    <source>
        <strain evidence="9">ChiGjej4B4-12881</strain>
    </source>
</reference>
<dbReference type="PROSITE" id="PS51935">
    <property type="entry name" value="NLPC_P60"/>
    <property type="match status" value="1"/>
</dbReference>
<gene>
    <name evidence="9" type="ORF">IAA28_06505</name>
</gene>
<dbReference type="InterPro" id="IPR003646">
    <property type="entry name" value="SH3-like_bac-type"/>
</dbReference>
<comment type="caution">
    <text evidence="9">The sequence shown here is derived from an EMBL/GenBank/DDBJ whole genome shotgun (WGS) entry which is preliminary data.</text>
</comment>
<dbReference type="GO" id="GO:0006508">
    <property type="term" value="P:proteolysis"/>
    <property type="evidence" value="ECO:0007669"/>
    <property type="project" value="UniProtKB-KW"/>
</dbReference>
<dbReference type="SUPFAM" id="SSF54001">
    <property type="entry name" value="Cysteine proteinases"/>
    <property type="match status" value="1"/>
</dbReference>
<sequence length="539" mass="59356">MSDTNNRDLNYRSSLDRARRRRNRNRYQRYALIGGGVLIVLLLLIALILAVVKPASSENAEEETETAAEAALSPEEQEEEERRQAAEEVINSYSNLGVVQVSGYLNIRETPDTGGTIIGTIMGGGGCEILDTTEDGSWHHISSGGFEGYVSSQYVLTGEDAKAAARENIKKMAVITTESLRVRTEPVFEGSENVVGAVAMDERYEVLSQGEGWVEIEQGFISTEDGNARVEYCLNEARKLDMKTMAVNQYGNLLVSKVSNYLNVRSSPTQDEGMGNVIGKLPSRAAADILETSEDGQWYKIKSGAITGYVSADPQYIATGQEARDLALQEATLMAVVKVDGLRVRTEPSTDSQIWTQLTMEEKYPVLDQLDGWVQIELDTGEDTDNAYISTRDNNVEVRYALPEAIKFSPLEEQANREMSRRTQIVNYALQFVGNPYVWGGTSLTNGADCSGFTMKVLQHFGISLPHYSGSQAKMGRAVSSSEMRPGDLIFYANSGGTINHVAMYIGNGQIVHAASKRSGIKISTWNYRQPKTIRNVID</sequence>
<dbReference type="SMART" id="SM00287">
    <property type="entry name" value="SH3b"/>
    <property type="match status" value="4"/>
</dbReference>
<feature type="domain" description="NlpC/P60" evidence="8">
    <location>
        <begin position="419"/>
        <end position="539"/>
    </location>
</feature>
<keyword evidence="6" id="KW-1133">Transmembrane helix</keyword>
<name>A0A9D1W582_9FIRM</name>
<feature type="transmembrane region" description="Helical" evidence="6">
    <location>
        <begin position="30"/>
        <end position="52"/>
    </location>
</feature>